<evidence type="ECO:0000313" key="1">
    <source>
        <dbReference type="EMBL" id="OEU22799.1"/>
    </source>
</evidence>
<dbReference type="AlphaFoldDB" id="A0A1E7FXC6"/>
<gene>
    <name evidence="1" type="ORF">FRACYDRAFT_267386</name>
</gene>
<name>A0A1E7FXC6_9STRA</name>
<organism evidence="1 2">
    <name type="scientific">Fragilariopsis cylindrus CCMP1102</name>
    <dbReference type="NCBI Taxonomy" id="635003"/>
    <lineage>
        <taxon>Eukaryota</taxon>
        <taxon>Sar</taxon>
        <taxon>Stramenopiles</taxon>
        <taxon>Ochrophyta</taxon>
        <taxon>Bacillariophyta</taxon>
        <taxon>Bacillariophyceae</taxon>
        <taxon>Bacillariophycidae</taxon>
        <taxon>Bacillariales</taxon>
        <taxon>Bacillariaceae</taxon>
        <taxon>Fragilariopsis</taxon>
    </lineage>
</organism>
<reference evidence="1 2" key="1">
    <citation type="submission" date="2016-09" db="EMBL/GenBank/DDBJ databases">
        <title>Extensive genetic diversity and differential bi-allelic expression allows diatom success in the polar Southern Ocean.</title>
        <authorList>
            <consortium name="DOE Joint Genome Institute"/>
            <person name="Mock T."/>
            <person name="Otillar R.P."/>
            <person name="Strauss J."/>
            <person name="Dupont C."/>
            <person name="Frickenhaus S."/>
            <person name="Maumus F."/>
            <person name="Mcmullan M."/>
            <person name="Sanges R."/>
            <person name="Schmutz J."/>
            <person name="Toseland A."/>
            <person name="Valas R."/>
            <person name="Veluchamy A."/>
            <person name="Ward B.J."/>
            <person name="Allen A."/>
            <person name="Barry K."/>
            <person name="Falciatore A."/>
            <person name="Ferrante M."/>
            <person name="Fortunato A.E."/>
            <person name="Gloeckner G."/>
            <person name="Gruber A."/>
            <person name="Hipkin R."/>
            <person name="Janech M."/>
            <person name="Kroth P."/>
            <person name="Leese F."/>
            <person name="Lindquist E."/>
            <person name="Lyon B.R."/>
            <person name="Martin J."/>
            <person name="Mayer C."/>
            <person name="Parker M."/>
            <person name="Quesneville H."/>
            <person name="Raymond J."/>
            <person name="Uhlig C."/>
            <person name="Valentin K.U."/>
            <person name="Worden A.Z."/>
            <person name="Armbrust E.V."/>
            <person name="Bowler C."/>
            <person name="Green B."/>
            <person name="Moulton V."/>
            <person name="Van Oosterhout C."/>
            <person name="Grigoriev I."/>
        </authorList>
    </citation>
    <scope>NUCLEOTIDE SEQUENCE [LARGE SCALE GENOMIC DNA]</scope>
    <source>
        <strain evidence="1 2">CCMP1102</strain>
    </source>
</reference>
<accession>A0A1E7FXC6</accession>
<dbReference type="Proteomes" id="UP000095751">
    <property type="component" value="Unassembled WGS sequence"/>
</dbReference>
<proteinExistence type="predicted"/>
<dbReference type="OrthoDB" id="189369at2759"/>
<evidence type="ECO:0000313" key="2">
    <source>
        <dbReference type="Proteomes" id="UP000095751"/>
    </source>
</evidence>
<sequence>MNTKFWPDELSDIDFRGPQGVMVVGNGYTICTATPLKSSPQKLNDVGPFASYRAELGIVSDALRFRIKLDYSVITGMEHKNPDCPSLHLKTLTICRETLDMWPRADKYKSAIEAVTQDAFFGRRGADGGLYDPPPVGSDEQTSQYLSLDLEGRATVLLPYCMDQDPDVHPGSVGWVTSLDWTPGKLRYQLDRKVKSGKDVLGLRTLELSEVQGAEADIYRPNDGGENMRQ</sequence>
<keyword evidence="2" id="KW-1185">Reference proteome</keyword>
<dbReference type="KEGG" id="fcy:FRACYDRAFT_267386"/>
<dbReference type="EMBL" id="KV784353">
    <property type="protein sequence ID" value="OEU22799.1"/>
    <property type="molecule type" value="Genomic_DNA"/>
</dbReference>
<dbReference type="InParanoid" id="A0A1E7FXC6"/>
<protein>
    <submittedName>
        <fullName evidence="1">Uncharacterized protein</fullName>
    </submittedName>
</protein>